<keyword evidence="7" id="KW-1185">Reference proteome</keyword>
<feature type="region of interest" description="Disordered" evidence="4">
    <location>
        <begin position="194"/>
        <end position="219"/>
    </location>
</feature>
<dbReference type="EMBL" id="CABFNS010000826">
    <property type="protein sequence ID" value="VUC30999.1"/>
    <property type="molecule type" value="Genomic_DNA"/>
</dbReference>
<dbReference type="Pfam" id="PF06094">
    <property type="entry name" value="GGACT"/>
    <property type="match status" value="1"/>
</dbReference>
<feature type="compositionally biased region" description="Polar residues" evidence="4">
    <location>
        <begin position="201"/>
        <end position="214"/>
    </location>
</feature>
<dbReference type="Gene3D" id="3.10.490.10">
    <property type="entry name" value="Gamma-glutamyl cyclotransferase-like"/>
    <property type="match status" value="1"/>
</dbReference>
<dbReference type="InterPro" id="IPR009288">
    <property type="entry name" value="AIG2-like_dom"/>
</dbReference>
<organism evidence="6 7">
    <name type="scientific">Bionectria ochroleuca</name>
    <name type="common">Gliocladium roseum</name>
    <dbReference type="NCBI Taxonomy" id="29856"/>
    <lineage>
        <taxon>Eukaryota</taxon>
        <taxon>Fungi</taxon>
        <taxon>Dikarya</taxon>
        <taxon>Ascomycota</taxon>
        <taxon>Pezizomycotina</taxon>
        <taxon>Sordariomycetes</taxon>
        <taxon>Hypocreomycetidae</taxon>
        <taxon>Hypocreales</taxon>
        <taxon>Bionectriaceae</taxon>
        <taxon>Clonostachys</taxon>
    </lineage>
</organism>
<evidence type="ECO:0000256" key="1">
    <source>
        <dbReference type="ARBA" id="ARBA00008861"/>
    </source>
</evidence>
<dbReference type="InterPro" id="IPR045038">
    <property type="entry name" value="AIG2-like"/>
</dbReference>
<accession>A0ABY6UK57</accession>
<dbReference type="InterPro" id="IPR036568">
    <property type="entry name" value="GGCT-like_sf"/>
</dbReference>
<dbReference type="CDD" id="cd06661">
    <property type="entry name" value="GGCT_like"/>
    <property type="match status" value="1"/>
</dbReference>
<sequence length="337" mass="37886">MDILQACEDLANSITSFNPFEYSDVEIPKEQIQRWQHLFGFREEEAIKELSNWRADFGRTSIPLLVWQEISQEKKRLGYDKEAYEYSLSSRWLSRQAKAQNPTSPSSPTKTQAESIYLVKLEGSIPDAAALQRLAELPAPPEIKSDQGETTELFAVINGKEKEKLLANLPTGSSTTILSISRARKDLSHDSAYPTLGLDTTLPQNRPSSPTATHQKSHPGKEDYPVWYFFYGTLADEDRLGRLLGPDHPVSLIPAWIIGGRLGTWAAKYKALVDDFGGGRVYGHGFLVQDKEAEDALRYYETGAYEVVRCEIYLETHHGVNIVKGLTFRFTAGNLEE</sequence>
<keyword evidence="2" id="KW-0808">Transferase</keyword>
<dbReference type="SUPFAM" id="SSF110857">
    <property type="entry name" value="Gamma-glutamyl cyclotransferase-like"/>
    <property type="match status" value="1"/>
</dbReference>
<proteinExistence type="inferred from homology"/>
<evidence type="ECO:0000259" key="5">
    <source>
        <dbReference type="Pfam" id="PF06094"/>
    </source>
</evidence>
<dbReference type="InterPro" id="IPR013024">
    <property type="entry name" value="GGCT-like"/>
</dbReference>
<dbReference type="PANTHER" id="PTHR31544:SF4">
    <property type="entry name" value="GAMMA-GLUTAMYLCYCLOTRANSFERASE-RELATED"/>
    <property type="match status" value="1"/>
</dbReference>
<evidence type="ECO:0000256" key="3">
    <source>
        <dbReference type="ARBA" id="ARBA00030602"/>
    </source>
</evidence>
<protein>
    <recommendedName>
        <fullName evidence="3">Putative gamma-glutamylcyclotransferase</fullName>
    </recommendedName>
</protein>
<comment type="similarity">
    <text evidence="1">Belongs to the gamma-glutamylcyclotransferase family.</text>
</comment>
<dbReference type="PANTHER" id="PTHR31544">
    <property type="entry name" value="AIG2-LIKE PROTEIN D"/>
    <property type="match status" value="1"/>
</dbReference>
<evidence type="ECO:0000256" key="4">
    <source>
        <dbReference type="SAM" id="MobiDB-lite"/>
    </source>
</evidence>
<evidence type="ECO:0000313" key="7">
    <source>
        <dbReference type="Proteomes" id="UP000766486"/>
    </source>
</evidence>
<evidence type="ECO:0000313" key="6">
    <source>
        <dbReference type="EMBL" id="VUC30999.1"/>
    </source>
</evidence>
<evidence type="ECO:0000256" key="2">
    <source>
        <dbReference type="ARBA" id="ARBA00022679"/>
    </source>
</evidence>
<name>A0ABY6UK57_BIOOC</name>
<comment type="caution">
    <text evidence="6">The sequence shown here is derived from an EMBL/GenBank/DDBJ whole genome shotgun (WGS) entry which is preliminary data.</text>
</comment>
<gene>
    <name evidence="6" type="ORF">CLO192961_LOCUS296349</name>
</gene>
<feature type="domain" description="Gamma-glutamylcyclotransferase AIG2-like" evidence="5">
    <location>
        <begin position="228"/>
        <end position="317"/>
    </location>
</feature>
<reference evidence="6 7" key="1">
    <citation type="submission" date="2019-06" db="EMBL/GenBank/DDBJ databases">
        <authorList>
            <person name="Broberg M."/>
        </authorList>
    </citation>
    <scope>NUCLEOTIDE SEQUENCE [LARGE SCALE GENOMIC DNA]</scope>
</reference>
<dbReference type="Proteomes" id="UP000766486">
    <property type="component" value="Unassembled WGS sequence"/>
</dbReference>